<proteinExistence type="predicted"/>
<dbReference type="Gene3D" id="3.90.550.10">
    <property type="entry name" value="Spore Coat Polysaccharide Biosynthesis Protein SpsA, Chain A"/>
    <property type="match status" value="1"/>
</dbReference>
<evidence type="ECO:0000259" key="9">
    <source>
        <dbReference type="Pfam" id="PF00535"/>
    </source>
</evidence>
<dbReference type="CAZy" id="GT2">
    <property type="family name" value="Glycosyltransferase Family 2"/>
</dbReference>
<keyword evidence="2" id="KW-0328">Glycosyltransferase</keyword>
<name>Q0W7F6_METAR</name>
<feature type="transmembrane region" description="Helical" evidence="8">
    <location>
        <begin position="233"/>
        <end position="258"/>
    </location>
</feature>
<keyword evidence="4 8" id="KW-0812">Transmembrane</keyword>
<keyword evidence="5" id="KW-0448">Lipopolysaccharide biosynthesis</keyword>
<dbReference type="eggNOG" id="arCOG00894">
    <property type="taxonomic scope" value="Archaea"/>
</dbReference>
<evidence type="ECO:0000313" key="11">
    <source>
        <dbReference type="Proteomes" id="UP000000663"/>
    </source>
</evidence>
<organism evidence="10 11">
    <name type="scientific">Methanocella arvoryzae (strain DSM 22066 / NBRC 105507 / MRE50)</name>
    <dbReference type="NCBI Taxonomy" id="351160"/>
    <lineage>
        <taxon>Archaea</taxon>
        <taxon>Methanobacteriati</taxon>
        <taxon>Methanobacteriota</taxon>
        <taxon>Stenosarchaea group</taxon>
        <taxon>Methanomicrobia</taxon>
        <taxon>Methanocellales</taxon>
        <taxon>Methanocellaceae</taxon>
        <taxon>Methanocella</taxon>
    </lineage>
</organism>
<sequence length="307" mass="34585">MHESPYISIIVPVLNEEGSVRELYGEIKTVLQELDVSYEIIFIDDGSTDSTKDILDEIKTVDNGLQVISLQKNYGKAAALSCGFTLAKGNIVITMDGDLQDDPKEIPRFIEALKQYDMVSGWKQKRQDPLTKTLPSSVFNLLTRWLTNVEIHDFNCGFKGYRSGVVKSINLYGELHRYIPALARIAGYKVGEISVNHRQRVHGKSKYGAKRIVRGFIDLITVKFLMSYSQKPLHFFGGIGSIFGITGCAVLTFLVYQWLNGIRIGDRPLLNLGILMIIIGMQFVAIGLIGELIVNLMPRKYWIIKHE</sequence>
<dbReference type="EMBL" id="AM114193">
    <property type="protein sequence ID" value="CAJ35687.1"/>
    <property type="molecule type" value="Genomic_DNA"/>
</dbReference>
<dbReference type="GO" id="GO:0099621">
    <property type="term" value="F:undecaprenyl-phosphate 4-deoxy-4-formamido-L-arabinose transferase activity"/>
    <property type="evidence" value="ECO:0007669"/>
    <property type="project" value="TreeGrafter"/>
</dbReference>
<evidence type="ECO:0000256" key="1">
    <source>
        <dbReference type="ARBA" id="ARBA00022475"/>
    </source>
</evidence>
<dbReference type="PANTHER" id="PTHR48090:SF3">
    <property type="entry name" value="UNDECAPRENYL-PHOSPHATE 4-DEOXY-4-FORMAMIDO-L-ARABINOSE TRANSFERASE"/>
    <property type="match status" value="1"/>
</dbReference>
<evidence type="ECO:0000256" key="5">
    <source>
        <dbReference type="ARBA" id="ARBA00022985"/>
    </source>
</evidence>
<dbReference type="InterPro" id="IPR001173">
    <property type="entry name" value="Glyco_trans_2-like"/>
</dbReference>
<keyword evidence="11" id="KW-1185">Reference proteome</keyword>
<evidence type="ECO:0000256" key="4">
    <source>
        <dbReference type="ARBA" id="ARBA00022692"/>
    </source>
</evidence>
<evidence type="ECO:0000256" key="6">
    <source>
        <dbReference type="ARBA" id="ARBA00022989"/>
    </source>
</evidence>
<keyword evidence="7 8" id="KW-0472">Membrane</keyword>
<reference evidence="10 11" key="1">
    <citation type="journal article" date="2006" name="Science">
        <title>Genome of rice cluster I archaea -- the key methane producers in the rice rhizosphere.</title>
        <authorList>
            <person name="Erkel C."/>
            <person name="Kube M."/>
            <person name="Reinhardt R."/>
            <person name="Liesack W."/>
        </authorList>
    </citation>
    <scope>NUCLEOTIDE SEQUENCE [LARGE SCALE GENOMIC DNA]</scope>
    <source>
        <strain evidence="11">DSM 22066 / NBRC 105507 / MRE50</strain>
    </source>
</reference>
<keyword evidence="3" id="KW-0808">Transferase</keyword>
<protein>
    <submittedName>
        <fullName evidence="10">Glycosyltransferase (Family 2)</fullName>
    </submittedName>
</protein>
<dbReference type="Pfam" id="PF00535">
    <property type="entry name" value="Glycos_transf_2"/>
    <property type="match status" value="1"/>
</dbReference>
<dbReference type="SUPFAM" id="SSF53448">
    <property type="entry name" value="Nucleotide-diphospho-sugar transferases"/>
    <property type="match status" value="1"/>
</dbReference>
<feature type="domain" description="Glycosyltransferase 2-like" evidence="9">
    <location>
        <begin position="8"/>
        <end position="167"/>
    </location>
</feature>
<dbReference type="AlphaFoldDB" id="Q0W7F6"/>
<evidence type="ECO:0000256" key="8">
    <source>
        <dbReference type="SAM" id="Phobius"/>
    </source>
</evidence>
<dbReference type="InterPro" id="IPR029044">
    <property type="entry name" value="Nucleotide-diphossugar_trans"/>
</dbReference>
<dbReference type="KEGG" id="rci:RCIX208"/>
<evidence type="ECO:0000256" key="7">
    <source>
        <dbReference type="ARBA" id="ARBA00023136"/>
    </source>
</evidence>
<evidence type="ECO:0000256" key="3">
    <source>
        <dbReference type="ARBA" id="ARBA00022679"/>
    </source>
</evidence>
<dbReference type="PANTHER" id="PTHR48090">
    <property type="entry name" value="UNDECAPRENYL-PHOSPHATE 4-DEOXY-4-FORMAMIDO-L-ARABINOSE TRANSFERASE-RELATED"/>
    <property type="match status" value="1"/>
</dbReference>
<keyword evidence="6 8" id="KW-1133">Transmembrane helix</keyword>
<feature type="transmembrane region" description="Helical" evidence="8">
    <location>
        <begin position="270"/>
        <end position="294"/>
    </location>
</feature>
<dbReference type="Proteomes" id="UP000000663">
    <property type="component" value="Chromosome"/>
</dbReference>
<gene>
    <name evidence="10" type="ORF">RCIX208</name>
</gene>
<keyword evidence="1" id="KW-1003">Cell membrane</keyword>
<dbReference type="STRING" id="351160.RCIX208"/>
<dbReference type="GO" id="GO:0005886">
    <property type="term" value="C:plasma membrane"/>
    <property type="evidence" value="ECO:0007669"/>
    <property type="project" value="TreeGrafter"/>
</dbReference>
<evidence type="ECO:0000256" key="2">
    <source>
        <dbReference type="ARBA" id="ARBA00022676"/>
    </source>
</evidence>
<evidence type="ECO:0000313" key="10">
    <source>
        <dbReference type="EMBL" id="CAJ35687.1"/>
    </source>
</evidence>
<accession>Q0W7F6</accession>
<dbReference type="CDD" id="cd04187">
    <property type="entry name" value="DPM1_like_bac"/>
    <property type="match status" value="1"/>
</dbReference>
<dbReference type="InterPro" id="IPR050256">
    <property type="entry name" value="Glycosyltransferase_2"/>
</dbReference>